<dbReference type="eggNOG" id="KOG0724">
    <property type="taxonomic scope" value="Eukaryota"/>
</dbReference>
<dbReference type="InterPro" id="IPR036869">
    <property type="entry name" value="J_dom_sf"/>
</dbReference>
<dbReference type="Pfam" id="PF00226">
    <property type="entry name" value="DnaJ"/>
    <property type="match status" value="1"/>
</dbReference>
<evidence type="ECO:0000256" key="3">
    <source>
        <dbReference type="ARBA" id="ARBA00023186"/>
    </source>
</evidence>
<dbReference type="Pfam" id="PF16717">
    <property type="entry name" value="RAC_head"/>
    <property type="match status" value="1"/>
</dbReference>
<evidence type="ECO:0000256" key="4">
    <source>
        <dbReference type="SAM" id="MobiDB-lite"/>
    </source>
</evidence>
<dbReference type="FunCoup" id="K1WC96">
    <property type="interactions" value="232"/>
</dbReference>
<keyword evidence="2" id="KW-0963">Cytoplasm</keyword>
<evidence type="ECO:0000313" key="7">
    <source>
        <dbReference type="Proteomes" id="UP000006757"/>
    </source>
</evidence>
<dbReference type="SUPFAM" id="SSF46565">
    <property type="entry name" value="Chaperone J-domain"/>
    <property type="match status" value="1"/>
</dbReference>
<evidence type="ECO:0000259" key="5">
    <source>
        <dbReference type="PROSITE" id="PS50076"/>
    </source>
</evidence>
<sequence length="505" mass="55734">MKNKSSLTSWETGRAVGLRETLTASMGGRGEYFEAAAKVTITTTTLITPKMSAVAIDLTIPAAPAGYSKPSASGKPSAPKELEVYPAGPSYISYARRELLQMSFAEDDEAESSARAAKAAAKAAEDGEQLYPGLGEEQEDKALLASDPKEWKKQDHYAILGLGHLRYTANDDQIKIAHRRKVLRHHPDKKADHDDGFFKCIQKAFDQLTNPERRRQFDSVDWNISDAVPNPKTVPADKYCEVFGPIFVREGRFSNIQPVAEFGGPDASKAEVEGFYDFWYNFDSWRSFEWHDKEVNEGSESRDDKRYTEKKNKSERTRMKKEDNARLRELVDSVLANDPRIKRIKEEEKAARLAKKKGGAANGAAKPKPLTPAEKKKLEEQKKKEEAERKAAEAEANKASKADREAAKKAKEAARKNLKKWKKAVATAIANSNYFQAAGSAPSAAVIEKQLAELDAIVELSEPEAIKGLKEKVEAAGTGEPVKEVLKAQVAALGDKGAGKFTEFA</sequence>
<comment type="caution">
    <text evidence="6">The sequence shown here is derived from an EMBL/GenBank/DDBJ whole genome shotgun (WGS) entry which is preliminary data.</text>
</comment>
<dbReference type="Gene3D" id="1.10.8.840">
    <property type="entry name" value="Ribosome-associated complex head domain"/>
    <property type="match status" value="1"/>
</dbReference>
<feature type="region of interest" description="Disordered" evidence="4">
    <location>
        <begin position="294"/>
        <end position="324"/>
    </location>
</feature>
<dbReference type="InterPro" id="IPR032003">
    <property type="entry name" value="RAC_head"/>
</dbReference>
<dbReference type="PROSITE" id="PS00636">
    <property type="entry name" value="DNAJ_1"/>
    <property type="match status" value="1"/>
</dbReference>
<gene>
    <name evidence="6" type="ORF">A1Q2_06443</name>
</gene>
<dbReference type="InterPro" id="IPR042569">
    <property type="entry name" value="RAC_head_sf"/>
</dbReference>
<dbReference type="PROSITE" id="PS50076">
    <property type="entry name" value="DNAJ_2"/>
    <property type="match status" value="1"/>
</dbReference>
<dbReference type="GO" id="GO:0030544">
    <property type="term" value="F:Hsp70 protein binding"/>
    <property type="evidence" value="ECO:0007669"/>
    <property type="project" value="InterPro"/>
</dbReference>
<dbReference type="InterPro" id="IPR018253">
    <property type="entry name" value="DnaJ_domain_CS"/>
</dbReference>
<dbReference type="Proteomes" id="UP000006757">
    <property type="component" value="Unassembled WGS sequence"/>
</dbReference>
<dbReference type="InterPro" id="IPR001623">
    <property type="entry name" value="DnaJ_domain"/>
</dbReference>
<dbReference type="Gene3D" id="1.10.287.110">
    <property type="entry name" value="DnaJ domain"/>
    <property type="match status" value="1"/>
</dbReference>
<dbReference type="SMART" id="SM00271">
    <property type="entry name" value="DnaJ"/>
    <property type="match status" value="1"/>
</dbReference>
<proteinExistence type="predicted"/>
<comment type="subcellular location">
    <subcellularLocation>
        <location evidence="1">Cytoplasm</location>
    </subcellularLocation>
</comment>
<feature type="compositionally biased region" description="Basic and acidic residues" evidence="4">
    <location>
        <begin position="373"/>
        <end position="414"/>
    </location>
</feature>
<dbReference type="EMBL" id="AMBO01000373">
    <property type="protein sequence ID" value="EKC99243.1"/>
    <property type="molecule type" value="Genomic_DNA"/>
</dbReference>
<feature type="domain" description="J" evidence="5">
    <location>
        <begin position="155"/>
        <end position="221"/>
    </location>
</feature>
<dbReference type="STRING" id="1220162.K1WC96"/>
<organism evidence="6 7">
    <name type="scientific">Trichosporon asahii var. asahii (strain CBS 8904)</name>
    <name type="common">Yeast</name>
    <dbReference type="NCBI Taxonomy" id="1220162"/>
    <lineage>
        <taxon>Eukaryota</taxon>
        <taxon>Fungi</taxon>
        <taxon>Dikarya</taxon>
        <taxon>Basidiomycota</taxon>
        <taxon>Agaricomycotina</taxon>
        <taxon>Tremellomycetes</taxon>
        <taxon>Trichosporonales</taxon>
        <taxon>Trichosporonaceae</taxon>
        <taxon>Trichosporon</taxon>
    </lineage>
</organism>
<name>K1WC96_TRIAC</name>
<dbReference type="GO" id="GO:0005829">
    <property type="term" value="C:cytosol"/>
    <property type="evidence" value="ECO:0007669"/>
    <property type="project" value="TreeGrafter"/>
</dbReference>
<dbReference type="OMA" id="RNHTWSE"/>
<reference evidence="6 7" key="1">
    <citation type="journal article" date="2012" name="Eukaryot. Cell">
        <title>Genome sequence of the Trichosporon asahii environmental strain CBS 8904.</title>
        <authorList>
            <person name="Yang R.Y."/>
            <person name="Li H.T."/>
            <person name="Zhu H."/>
            <person name="Zhou G.P."/>
            <person name="Wang M."/>
            <person name="Wang L."/>
        </authorList>
    </citation>
    <scope>NUCLEOTIDE SEQUENCE [LARGE SCALE GENOMIC DNA]</scope>
    <source>
        <strain evidence="6 7">CBS 8904</strain>
    </source>
</reference>
<dbReference type="InterPro" id="IPR058871">
    <property type="entry name" value="Zuotin_N"/>
</dbReference>
<accession>K1WC96</accession>
<keyword evidence="3" id="KW-0143">Chaperone</keyword>
<dbReference type="GO" id="GO:0006450">
    <property type="term" value="P:regulation of translational fidelity"/>
    <property type="evidence" value="ECO:0007669"/>
    <property type="project" value="InterPro"/>
</dbReference>
<dbReference type="OrthoDB" id="1690618at2759"/>
<dbReference type="GO" id="GO:0051083">
    <property type="term" value="P:'de novo' cotranslational protein folding"/>
    <property type="evidence" value="ECO:0007669"/>
    <property type="project" value="InterPro"/>
</dbReference>
<keyword evidence="7" id="KW-1185">Reference proteome</keyword>
<dbReference type="Pfam" id="PF26185">
    <property type="entry name" value="Zuotin_N"/>
    <property type="match status" value="1"/>
</dbReference>
<feature type="region of interest" description="Disordered" evidence="4">
    <location>
        <begin position="352"/>
        <end position="414"/>
    </location>
</feature>
<dbReference type="Pfam" id="PF21884">
    <property type="entry name" value="ZUO1-like_ZHD"/>
    <property type="match status" value="1"/>
</dbReference>
<evidence type="ECO:0000256" key="1">
    <source>
        <dbReference type="ARBA" id="ARBA00004496"/>
    </source>
</evidence>
<dbReference type="InterPro" id="IPR044634">
    <property type="entry name" value="Zuotin/DnaJC2"/>
</dbReference>
<dbReference type="InParanoid" id="K1WC96"/>
<dbReference type="InterPro" id="IPR054076">
    <property type="entry name" value="ZUO1-like_ZHD"/>
</dbReference>
<evidence type="ECO:0000313" key="6">
    <source>
        <dbReference type="EMBL" id="EKC99243.1"/>
    </source>
</evidence>
<dbReference type="GO" id="GO:0043022">
    <property type="term" value="F:ribosome binding"/>
    <property type="evidence" value="ECO:0007669"/>
    <property type="project" value="InterPro"/>
</dbReference>
<evidence type="ECO:0000256" key="2">
    <source>
        <dbReference type="ARBA" id="ARBA00022490"/>
    </source>
</evidence>
<protein>
    <recommendedName>
        <fullName evidence="5">J domain-containing protein</fullName>
    </recommendedName>
</protein>
<dbReference type="PANTHER" id="PTHR43999:SF1">
    <property type="entry name" value="DNAJ HOMOLOG SUBFAMILY C MEMBER 2"/>
    <property type="match status" value="1"/>
</dbReference>
<dbReference type="PANTHER" id="PTHR43999">
    <property type="entry name" value="DNAJ HOMOLOG SUBFAMILY C MEMBER 2"/>
    <property type="match status" value="1"/>
</dbReference>
<dbReference type="HOGENOM" id="CLU_019916_1_0_1"/>
<dbReference type="CDD" id="cd23953">
    <property type="entry name" value="zuotin_NTD"/>
    <property type="match status" value="1"/>
</dbReference>
<dbReference type="CDD" id="cd06257">
    <property type="entry name" value="DnaJ"/>
    <property type="match status" value="1"/>
</dbReference>
<dbReference type="AlphaFoldDB" id="K1WC96"/>